<dbReference type="InterPro" id="IPR002110">
    <property type="entry name" value="Ankyrin_rpt"/>
</dbReference>
<evidence type="ECO:0000256" key="3">
    <source>
        <dbReference type="PROSITE-ProRule" id="PRU00023"/>
    </source>
</evidence>
<dbReference type="PANTHER" id="PTHR24189:SF50">
    <property type="entry name" value="ANKYRIN REPEAT AND SOCS BOX PROTEIN 2"/>
    <property type="match status" value="1"/>
</dbReference>
<name>A0AAU4K5Y1_9NOCA</name>
<evidence type="ECO:0000256" key="2">
    <source>
        <dbReference type="ARBA" id="ARBA00023043"/>
    </source>
</evidence>
<feature type="repeat" description="ANK" evidence="3">
    <location>
        <begin position="406"/>
        <end position="438"/>
    </location>
</feature>
<dbReference type="Gene3D" id="1.25.40.20">
    <property type="entry name" value="Ankyrin repeat-containing domain"/>
    <property type="match status" value="3"/>
</dbReference>
<sequence>MAHFPDNPDLDQLRTRARELQRAVRRDDPGYPLTTAQRDLAREYGFASWPRLVRHVQAITGRRWTLADRTTDSAADAFLDLACLTYQRDESQNAGRAEELLAAQPSLSRTNTATAAVTADVAALREMLTDNTSAAREPVGPFGWTPLMYLAYGRLDTDVDDCLAAAQLLIEAGADANDGRFFAGLATPFTILTGVCGGGERDQPPHPHVLDLARLLLEAGAEANDGQTVYNRMFGTDDSVYALLFEHGLGRGDGGPWRAALPDVLPAPRDIVGGLLAWAVTHDQRDRVDLLASHGIDVGAPLPDGRLPIDVAVGHGHAALAHRLTALGAAMPTLSPEESFVAAVLAGDAGAVTATSADVVSAVRDARPALMVWAAAHGRVAAVELLSDNGFDIDAMGRSDIEVDQPWQTALHTAVERDDAAMCVRLLELGADPTIRDARFDSMPAQWARHLGHDDLAELFES</sequence>
<dbReference type="Proteomes" id="UP001432128">
    <property type="component" value="Chromosome"/>
</dbReference>
<dbReference type="AlphaFoldDB" id="A0AAU4K5Y1"/>
<dbReference type="RefSeq" id="WP_328858518.1">
    <property type="nucleotide sequence ID" value="NZ_CP108021.1"/>
</dbReference>
<protein>
    <recommendedName>
        <fullName evidence="6">Ankyrin repeat protein</fullName>
    </recommendedName>
</protein>
<reference evidence="4 5" key="1">
    <citation type="submission" date="2022-10" db="EMBL/GenBank/DDBJ databases">
        <title>The complete genomes of actinobacterial strains from the NBC collection.</title>
        <authorList>
            <person name="Joergensen T.S."/>
            <person name="Alvarez Arevalo M."/>
            <person name="Sterndorff E.B."/>
            <person name="Faurdal D."/>
            <person name="Vuksanovic O."/>
            <person name="Mourched A.-S."/>
            <person name="Charusanti P."/>
            <person name="Shaw S."/>
            <person name="Blin K."/>
            <person name="Weber T."/>
        </authorList>
    </citation>
    <scope>NUCLEOTIDE SEQUENCE [LARGE SCALE GENOMIC DNA]</scope>
    <source>
        <strain evidence="4 5">NBC_00319</strain>
    </source>
</reference>
<accession>A0AAU4K5Y1</accession>
<evidence type="ECO:0008006" key="6">
    <source>
        <dbReference type="Google" id="ProtNLM"/>
    </source>
</evidence>
<dbReference type="EMBL" id="CP108021">
    <property type="protein sequence ID" value="WUM21449.1"/>
    <property type="molecule type" value="Genomic_DNA"/>
</dbReference>
<evidence type="ECO:0000256" key="1">
    <source>
        <dbReference type="ARBA" id="ARBA00022737"/>
    </source>
</evidence>
<dbReference type="KEGG" id="whr:OG579_06580"/>
<dbReference type="Pfam" id="PF00023">
    <property type="entry name" value="Ank"/>
    <property type="match status" value="1"/>
</dbReference>
<dbReference type="InterPro" id="IPR050745">
    <property type="entry name" value="Multifunctional_regulatory"/>
</dbReference>
<proteinExistence type="predicted"/>
<dbReference type="SMART" id="SM00248">
    <property type="entry name" value="ANK"/>
    <property type="match status" value="4"/>
</dbReference>
<keyword evidence="2 3" id="KW-0040">ANK repeat</keyword>
<keyword evidence="5" id="KW-1185">Reference proteome</keyword>
<evidence type="ECO:0000313" key="4">
    <source>
        <dbReference type="EMBL" id="WUM21449.1"/>
    </source>
</evidence>
<dbReference type="PANTHER" id="PTHR24189">
    <property type="entry name" value="MYOTROPHIN"/>
    <property type="match status" value="1"/>
</dbReference>
<dbReference type="PROSITE" id="PS50088">
    <property type="entry name" value="ANK_REPEAT"/>
    <property type="match status" value="1"/>
</dbReference>
<gene>
    <name evidence="4" type="ORF">OG579_06580</name>
</gene>
<keyword evidence="1" id="KW-0677">Repeat</keyword>
<dbReference type="SUPFAM" id="SSF48403">
    <property type="entry name" value="Ankyrin repeat"/>
    <property type="match status" value="1"/>
</dbReference>
<organism evidence="4 5">
    <name type="scientific">Williamsia herbipolensis</name>
    <dbReference type="NCBI Taxonomy" id="1603258"/>
    <lineage>
        <taxon>Bacteria</taxon>
        <taxon>Bacillati</taxon>
        <taxon>Actinomycetota</taxon>
        <taxon>Actinomycetes</taxon>
        <taxon>Mycobacteriales</taxon>
        <taxon>Nocardiaceae</taxon>
        <taxon>Williamsia</taxon>
    </lineage>
</organism>
<evidence type="ECO:0000313" key="5">
    <source>
        <dbReference type="Proteomes" id="UP001432128"/>
    </source>
</evidence>
<dbReference type="InterPro" id="IPR036770">
    <property type="entry name" value="Ankyrin_rpt-contain_sf"/>
</dbReference>